<feature type="transmembrane region" description="Helical" evidence="5">
    <location>
        <begin position="101"/>
        <end position="119"/>
    </location>
</feature>
<dbReference type="InterPro" id="IPR005828">
    <property type="entry name" value="MFS_sugar_transport-like"/>
</dbReference>
<dbReference type="InterPro" id="IPR005829">
    <property type="entry name" value="Sugar_transporter_CS"/>
</dbReference>
<keyword evidence="3 5" id="KW-1133">Transmembrane helix</keyword>
<dbReference type="GeneID" id="20217225"/>
<dbReference type="InterPro" id="IPR020846">
    <property type="entry name" value="MFS_dom"/>
</dbReference>
<feature type="domain" description="Major facilitator superfamily (MFS) profile" evidence="6">
    <location>
        <begin position="1"/>
        <end position="421"/>
    </location>
</feature>
<proteinExistence type="predicted"/>
<dbReference type="Proteomes" id="UP000015101">
    <property type="component" value="Unassembled WGS sequence"/>
</dbReference>
<feature type="transmembrane region" description="Helical" evidence="5">
    <location>
        <begin position="41"/>
        <end position="59"/>
    </location>
</feature>
<evidence type="ECO:0000259" key="6">
    <source>
        <dbReference type="PROSITE" id="PS50850"/>
    </source>
</evidence>
<dbReference type="PROSITE" id="PS50850">
    <property type="entry name" value="MFS"/>
    <property type="match status" value="1"/>
</dbReference>
<evidence type="ECO:0000313" key="8">
    <source>
        <dbReference type="EnsemblMetazoa" id="HelroP91349"/>
    </source>
</evidence>
<dbReference type="InParanoid" id="T1G828"/>
<protein>
    <recommendedName>
        <fullName evidence="6">Major facilitator superfamily (MFS) profile domain-containing protein</fullName>
    </recommendedName>
</protein>
<feature type="transmembrane region" description="Helical" evidence="5">
    <location>
        <begin position="131"/>
        <end position="150"/>
    </location>
</feature>
<evidence type="ECO:0000256" key="5">
    <source>
        <dbReference type="SAM" id="Phobius"/>
    </source>
</evidence>
<evidence type="ECO:0000313" key="9">
    <source>
        <dbReference type="Proteomes" id="UP000015101"/>
    </source>
</evidence>
<name>T1G828_HELRO</name>
<feature type="transmembrane region" description="Helical" evidence="5">
    <location>
        <begin position="156"/>
        <end position="173"/>
    </location>
</feature>
<keyword evidence="4 5" id="KW-0472">Membrane</keyword>
<evidence type="ECO:0000256" key="2">
    <source>
        <dbReference type="ARBA" id="ARBA00022692"/>
    </source>
</evidence>
<dbReference type="GO" id="GO:0016020">
    <property type="term" value="C:membrane"/>
    <property type="evidence" value="ECO:0000318"/>
    <property type="project" value="GO_Central"/>
</dbReference>
<reference evidence="9" key="1">
    <citation type="submission" date="2012-12" db="EMBL/GenBank/DDBJ databases">
        <authorList>
            <person name="Hellsten U."/>
            <person name="Grimwood J."/>
            <person name="Chapman J.A."/>
            <person name="Shapiro H."/>
            <person name="Aerts A."/>
            <person name="Otillar R.P."/>
            <person name="Terry A.Y."/>
            <person name="Boore J.L."/>
            <person name="Simakov O."/>
            <person name="Marletaz F."/>
            <person name="Cho S.-J."/>
            <person name="Edsinger-Gonzales E."/>
            <person name="Havlak P."/>
            <person name="Kuo D.-H."/>
            <person name="Larsson T."/>
            <person name="Lv J."/>
            <person name="Arendt D."/>
            <person name="Savage R."/>
            <person name="Osoegawa K."/>
            <person name="de Jong P."/>
            <person name="Lindberg D.R."/>
            <person name="Seaver E.C."/>
            <person name="Weisblat D.A."/>
            <person name="Putnam N.H."/>
            <person name="Grigoriev I.V."/>
            <person name="Rokhsar D.S."/>
        </authorList>
    </citation>
    <scope>NUCLEOTIDE SEQUENCE</scope>
</reference>
<dbReference type="STRING" id="6412.T1G828"/>
<dbReference type="eggNOG" id="KOG0254">
    <property type="taxonomic scope" value="Eukaryota"/>
</dbReference>
<reference evidence="8" key="3">
    <citation type="submission" date="2015-06" db="UniProtKB">
        <authorList>
            <consortium name="EnsemblMetazoa"/>
        </authorList>
    </citation>
    <scope>IDENTIFICATION</scope>
</reference>
<feature type="transmembrane region" description="Helical" evidence="5">
    <location>
        <begin position="366"/>
        <end position="386"/>
    </location>
</feature>
<dbReference type="Pfam" id="PF00083">
    <property type="entry name" value="Sugar_tr"/>
    <property type="match status" value="1"/>
</dbReference>
<accession>T1G828</accession>
<keyword evidence="2 5" id="KW-0812">Transmembrane</keyword>
<feature type="transmembrane region" description="Helical" evidence="5">
    <location>
        <begin position="301"/>
        <end position="324"/>
    </location>
</feature>
<dbReference type="KEGG" id="hro:HELRODRAFT_91349"/>
<dbReference type="GO" id="GO:0022857">
    <property type="term" value="F:transmembrane transporter activity"/>
    <property type="evidence" value="ECO:0000318"/>
    <property type="project" value="GO_Central"/>
</dbReference>
<dbReference type="AlphaFoldDB" id="T1G828"/>
<evidence type="ECO:0000256" key="1">
    <source>
        <dbReference type="ARBA" id="ARBA00004141"/>
    </source>
</evidence>
<dbReference type="FunFam" id="1.20.1250.20:FF:001247">
    <property type="entry name" value="Uncharacterized protein"/>
    <property type="match status" value="1"/>
</dbReference>
<dbReference type="HOGENOM" id="CLU_001265_30_5_1"/>
<gene>
    <name evidence="8" type="primary">20217225</name>
    <name evidence="7" type="ORF">HELRODRAFT_91349</name>
</gene>
<dbReference type="EMBL" id="KB097798">
    <property type="protein sequence ID" value="ESN89841.1"/>
    <property type="molecule type" value="Genomic_DNA"/>
</dbReference>
<dbReference type="OMA" id="LFIVCDF"/>
<dbReference type="RefSeq" id="XP_009032071.1">
    <property type="nucleotide sequence ID" value="XM_009033823.1"/>
</dbReference>
<dbReference type="InterPro" id="IPR036259">
    <property type="entry name" value="MFS_trans_sf"/>
</dbReference>
<dbReference type="GO" id="GO:0055085">
    <property type="term" value="P:transmembrane transport"/>
    <property type="evidence" value="ECO:0000318"/>
    <property type="project" value="GO_Central"/>
</dbReference>
<evidence type="ECO:0000256" key="3">
    <source>
        <dbReference type="ARBA" id="ARBA00022989"/>
    </source>
</evidence>
<feature type="transmembrane region" description="Helical" evidence="5">
    <location>
        <begin position="274"/>
        <end position="294"/>
    </location>
</feature>
<evidence type="ECO:0000256" key="4">
    <source>
        <dbReference type="ARBA" id="ARBA00023136"/>
    </source>
</evidence>
<feature type="transmembrane region" description="Helical" evidence="5">
    <location>
        <begin position="398"/>
        <end position="417"/>
    </location>
</feature>
<dbReference type="PROSITE" id="PS00216">
    <property type="entry name" value="SUGAR_TRANSPORT_1"/>
    <property type="match status" value="2"/>
</dbReference>
<dbReference type="EMBL" id="AMQM01008592">
    <property type="status" value="NOT_ANNOTATED_CDS"/>
    <property type="molecule type" value="Genomic_DNA"/>
</dbReference>
<dbReference type="PANTHER" id="PTHR48021">
    <property type="match status" value="1"/>
</dbReference>
<dbReference type="InterPro" id="IPR050549">
    <property type="entry name" value="MFS_Trehalose_Transporter"/>
</dbReference>
<feature type="transmembrane region" description="Helical" evidence="5">
    <location>
        <begin position="330"/>
        <end position="354"/>
    </location>
</feature>
<keyword evidence="9" id="KW-1185">Reference proteome</keyword>
<reference evidence="7 9" key="2">
    <citation type="journal article" date="2013" name="Nature">
        <title>Insights into bilaterian evolution from three spiralian genomes.</title>
        <authorList>
            <person name="Simakov O."/>
            <person name="Marletaz F."/>
            <person name="Cho S.J."/>
            <person name="Edsinger-Gonzales E."/>
            <person name="Havlak P."/>
            <person name="Hellsten U."/>
            <person name="Kuo D.H."/>
            <person name="Larsson T."/>
            <person name="Lv J."/>
            <person name="Arendt D."/>
            <person name="Savage R."/>
            <person name="Osoegawa K."/>
            <person name="de Jong P."/>
            <person name="Grimwood J."/>
            <person name="Chapman J.A."/>
            <person name="Shapiro H."/>
            <person name="Aerts A."/>
            <person name="Otillar R.P."/>
            <person name="Terry A.Y."/>
            <person name="Boore J.L."/>
            <person name="Grigoriev I.V."/>
            <person name="Lindberg D.R."/>
            <person name="Seaver E.C."/>
            <person name="Weisblat D.A."/>
            <person name="Putnam N.H."/>
            <person name="Rokhsar D.S."/>
        </authorList>
    </citation>
    <scope>NUCLEOTIDE SEQUENCE</scope>
</reference>
<comment type="subcellular location">
    <subcellularLocation>
        <location evidence="1">Membrane</location>
        <topology evidence="1">Multi-pass membrane protein</topology>
    </subcellularLocation>
</comment>
<feature type="transmembrane region" description="Helical" evidence="5">
    <location>
        <begin position="71"/>
        <end position="95"/>
    </location>
</feature>
<organism evidence="8 9">
    <name type="scientific">Helobdella robusta</name>
    <name type="common">Californian leech</name>
    <dbReference type="NCBI Taxonomy" id="6412"/>
    <lineage>
        <taxon>Eukaryota</taxon>
        <taxon>Metazoa</taxon>
        <taxon>Spiralia</taxon>
        <taxon>Lophotrochozoa</taxon>
        <taxon>Annelida</taxon>
        <taxon>Clitellata</taxon>
        <taxon>Hirudinea</taxon>
        <taxon>Rhynchobdellida</taxon>
        <taxon>Glossiphoniidae</taxon>
        <taxon>Helobdella</taxon>
    </lineage>
</organism>
<sequence length="489" mass="53538">MFLVIGALFAPINRGFSTGYTSPSVTKFVNNGILNVATGDVSLYGSLVFFGGMVGCLIAGPAMDKWGRKDVLFGCAIPQALGWLLIAIFGDYWLAVITSRFFTGVGSAMVYSAYGTYIAETVDSRRRGMMCGVCELCISMGTTAAYFLGIYLNNRYLALVGAALTLALMLGMFSQNETPRWLVGKGYLKEAFRVLNLLREGQSESDVNNEMDKIVARVCFNLLILFKKLKRVQRQLIICLPMMLLQGLCGQTAVSAFMKSIFKFSNMDDRSAEYASVYVGCLRIVTTVIASFTVDRLGRRLLLIVGGTGQAVSLIAMGWAFHIAKMNSSALLFAGICCYLACYSFGWGTVPSIILSEMYPQTIRAVASSASTFIGLLAGSLTILFFHPLVTALGESGAFYLFAVDCLAGALYSYFILPETKSKSLESVEESISNRTDEPTDTSAKELAVKYSFIGDTERESMKLLAYSDARDRKCYETCFDIPKSYTHK</sequence>
<feature type="transmembrane region" description="Helical" evidence="5">
    <location>
        <begin position="236"/>
        <end position="254"/>
    </location>
</feature>
<evidence type="ECO:0000313" key="7">
    <source>
        <dbReference type="EMBL" id="ESN89841.1"/>
    </source>
</evidence>
<dbReference type="PANTHER" id="PTHR48021:SF1">
    <property type="entry name" value="GH07001P-RELATED"/>
    <property type="match status" value="1"/>
</dbReference>
<dbReference type="SUPFAM" id="SSF103473">
    <property type="entry name" value="MFS general substrate transporter"/>
    <property type="match status" value="1"/>
</dbReference>
<dbReference type="CTD" id="20217225"/>
<dbReference type="EnsemblMetazoa" id="HelroT91349">
    <property type="protein sequence ID" value="HelroP91349"/>
    <property type="gene ID" value="HelroG91349"/>
</dbReference>
<dbReference type="OrthoDB" id="6612291at2759"/>
<dbReference type="Gene3D" id="1.20.1250.20">
    <property type="entry name" value="MFS general substrate transporter like domains"/>
    <property type="match status" value="1"/>
</dbReference>